<reference evidence="2" key="1">
    <citation type="submission" date="2022-11" db="UniProtKB">
        <authorList>
            <consortium name="WormBaseParasite"/>
        </authorList>
    </citation>
    <scope>IDENTIFICATION</scope>
</reference>
<keyword evidence="1" id="KW-1185">Reference proteome</keyword>
<dbReference type="WBParaSite" id="nRc.2.0.1.t33185-RA">
    <property type="protein sequence ID" value="nRc.2.0.1.t33185-RA"/>
    <property type="gene ID" value="nRc.2.0.1.g33185"/>
</dbReference>
<evidence type="ECO:0000313" key="1">
    <source>
        <dbReference type="Proteomes" id="UP000887565"/>
    </source>
</evidence>
<accession>A0A915K315</accession>
<organism evidence="1 2">
    <name type="scientific">Romanomermis culicivorax</name>
    <name type="common">Nematode worm</name>
    <dbReference type="NCBI Taxonomy" id="13658"/>
    <lineage>
        <taxon>Eukaryota</taxon>
        <taxon>Metazoa</taxon>
        <taxon>Ecdysozoa</taxon>
        <taxon>Nematoda</taxon>
        <taxon>Enoplea</taxon>
        <taxon>Dorylaimia</taxon>
        <taxon>Mermithida</taxon>
        <taxon>Mermithoidea</taxon>
        <taxon>Mermithidae</taxon>
        <taxon>Romanomermis</taxon>
    </lineage>
</organism>
<proteinExistence type="predicted"/>
<dbReference type="AlphaFoldDB" id="A0A915K315"/>
<evidence type="ECO:0000313" key="2">
    <source>
        <dbReference type="WBParaSite" id="nRc.2.0.1.t33185-RA"/>
    </source>
</evidence>
<name>A0A915K315_ROMCU</name>
<protein>
    <submittedName>
        <fullName evidence="2">Uncharacterized protein</fullName>
    </submittedName>
</protein>
<dbReference type="Proteomes" id="UP000887565">
    <property type="component" value="Unplaced"/>
</dbReference>
<sequence length="77" mass="8737">MGQVATKPVEKVVEEESRIVLSPSPMPPESDSKIWNDQSKYLVEFSVLPRKLTMDRPAVWTNYRLALDNYSTVTLGP</sequence>